<evidence type="ECO:0000256" key="2">
    <source>
        <dbReference type="ARBA" id="ARBA00023150"/>
    </source>
</evidence>
<dbReference type="Gene3D" id="3.30.70.640">
    <property type="entry name" value="Molybdopterin cofactor biosynthesis C (MoaC) domain"/>
    <property type="match status" value="1"/>
</dbReference>
<dbReference type="InterPro" id="IPR002820">
    <property type="entry name" value="Mopterin_CF_biosynth-C_dom"/>
</dbReference>
<dbReference type="SUPFAM" id="SSF55040">
    <property type="entry name" value="Molybdenum cofactor biosynthesis protein C, MoaC"/>
    <property type="match status" value="1"/>
</dbReference>
<sequence length="173" mass="19155">MEALTAVQVALLTIYDMCKAVDRGMEMTDVGLLHKSGDQIAEISARYTPALSGSLAMQAIRDGLPTGFAQRLMQTLEISKKEMLKLLAISSATFDRRMKGDKFISAESDRLYRVANLAIRAEEVLGSTDKAKHWIHKANRALSGDSPLSRLDTEIGYQQVLDILSRIEYGVYS</sequence>
<dbReference type="EMBL" id="OB709471">
    <property type="protein sequence ID" value="CAD7238822.1"/>
    <property type="molecule type" value="Genomic_DNA"/>
</dbReference>
<keyword evidence="2" id="KW-0501">Molybdenum cofactor biosynthesis</keyword>
<dbReference type="GO" id="GO:0006777">
    <property type="term" value="P:Mo-molybdopterin cofactor biosynthetic process"/>
    <property type="evidence" value="ECO:0007669"/>
    <property type="project" value="UniProtKB-KW"/>
</dbReference>
<dbReference type="UniPathway" id="UPA00344"/>
<dbReference type="Pfam" id="PF20432">
    <property type="entry name" value="Xre-like-HTH"/>
    <property type="match status" value="1"/>
</dbReference>
<dbReference type="AlphaFoldDB" id="A0A7R8WV70"/>
<accession>A0A7R8WV70</accession>
<dbReference type="OrthoDB" id="429626at2759"/>
<gene>
    <name evidence="3" type="ORF">CTOB1V02_LOCUS16637</name>
</gene>
<proteinExistence type="predicted"/>
<dbReference type="Pfam" id="PF09722">
    <property type="entry name" value="Xre_MbcA_ParS_C"/>
    <property type="match status" value="1"/>
</dbReference>
<dbReference type="InterPro" id="IPR011979">
    <property type="entry name" value="Antitox_Xre"/>
</dbReference>
<comment type="pathway">
    <text evidence="1">Cofactor biosynthesis; molybdopterin biosynthesis.</text>
</comment>
<dbReference type="InterPro" id="IPR046847">
    <property type="entry name" value="Xre-like_HTH"/>
</dbReference>
<name>A0A7R8WV70_9CRUS</name>
<dbReference type="Pfam" id="PF01967">
    <property type="entry name" value="MoaC"/>
    <property type="match status" value="1"/>
</dbReference>
<dbReference type="InterPro" id="IPR036522">
    <property type="entry name" value="MoaC_sf"/>
</dbReference>
<reference evidence="3" key="1">
    <citation type="submission" date="2020-11" db="EMBL/GenBank/DDBJ databases">
        <authorList>
            <person name="Tran Van P."/>
        </authorList>
    </citation>
    <scope>NUCLEOTIDE SEQUENCE</scope>
</reference>
<dbReference type="NCBIfam" id="TIGR02293">
    <property type="entry name" value="TAS_TIGR02293"/>
    <property type="match status" value="1"/>
</dbReference>
<organism evidence="3">
    <name type="scientific">Cyprideis torosa</name>
    <dbReference type="NCBI Taxonomy" id="163714"/>
    <lineage>
        <taxon>Eukaryota</taxon>
        <taxon>Metazoa</taxon>
        <taxon>Ecdysozoa</taxon>
        <taxon>Arthropoda</taxon>
        <taxon>Crustacea</taxon>
        <taxon>Oligostraca</taxon>
        <taxon>Ostracoda</taxon>
        <taxon>Podocopa</taxon>
        <taxon>Podocopida</taxon>
        <taxon>Cytherocopina</taxon>
        <taxon>Cytheroidea</taxon>
        <taxon>Cytherideidae</taxon>
        <taxon>Cyprideis</taxon>
    </lineage>
</organism>
<dbReference type="GO" id="GO:0003677">
    <property type="term" value="F:DNA binding"/>
    <property type="evidence" value="ECO:0007669"/>
    <property type="project" value="InterPro"/>
</dbReference>
<evidence type="ECO:0000256" key="1">
    <source>
        <dbReference type="ARBA" id="ARBA00005046"/>
    </source>
</evidence>
<dbReference type="InterPro" id="IPR024467">
    <property type="entry name" value="Xre/MbcA/ParS-like_toxin-bd"/>
</dbReference>
<protein>
    <submittedName>
        <fullName evidence="3">Uncharacterized protein</fullName>
    </submittedName>
</protein>
<evidence type="ECO:0000313" key="3">
    <source>
        <dbReference type="EMBL" id="CAD7238822.1"/>
    </source>
</evidence>